<dbReference type="STRING" id="284577.SAMN05216571_101263"/>
<dbReference type="NCBIfam" id="TIGR01725">
    <property type="entry name" value="phge_HK97_gp10"/>
    <property type="match status" value="1"/>
</dbReference>
<dbReference type="Pfam" id="PF04883">
    <property type="entry name" value="HK97-gp10_like"/>
    <property type="match status" value="1"/>
</dbReference>
<reference evidence="1 2" key="1">
    <citation type="submission" date="2016-10" db="EMBL/GenBank/DDBJ databases">
        <authorList>
            <person name="de Groot N.N."/>
        </authorList>
    </citation>
    <scope>NUCLEOTIDE SEQUENCE [LARGE SCALE GENOMIC DNA]</scope>
    <source>
        <strain evidence="1 2">BH539</strain>
    </source>
</reference>
<dbReference type="AlphaFoldDB" id="A0A1G7N6Y3"/>
<keyword evidence="2" id="KW-1185">Reference proteome</keyword>
<organism evidence="1 2">
    <name type="scientific">Onishia taeanensis</name>
    <dbReference type="NCBI Taxonomy" id="284577"/>
    <lineage>
        <taxon>Bacteria</taxon>
        <taxon>Pseudomonadati</taxon>
        <taxon>Pseudomonadota</taxon>
        <taxon>Gammaproteobacteria</taxon>
        <taxon>Oceanospirillales</taxon>
        <taxon>Halomonadaceae</taxon>
        <taxon>Onishia</taxon>
    </lineage>
</organism>
<accession>A0A1G7N6Y3</accession>
<protein>
    <submittedName>
        <fullName evidence="1">Phage protein, HK97 gp10 family</fullName>
    </submittedName>
</protein>
<gene>
    <name evidence="1" type="ORF">SAMN05216571_101263</name>
</gene>
<dbReference type="EMBL" id="FNCI01000001">
    <property type="protein sequence ID" value="SDF69793.1"/>
    <property type="molecule type" value="Genomic_DNA"/>
</dbReference>
<dbReference type="InterPro" id="IPR010064">
    <property type="entry name" value="HK97-gp10_tail"/>
</dbReference>
<name>A0A1G7N6Y3_9GAMM</name>
<evidence type="ECO:0000313" key="1">
    <source>
        <dbReference type="EMBL" id="SDF69793.1"/>
    </source>
</evidence>
<evidence type="ECO:0000313" key="2">
    <source>
        <dbReference type="Proteomes" id="UP000198641"/>
    </source>
</evidence>
<dbReference type="Proteomes" id="UP000198641">
    <property type="component" value="Unassembled WGS sequence"/>
</dbReference>
<sequence>MATDGLAGDIQGLEEVLGKLNALEQEPRKKSTRFALRKAANIVRDSVQSRARELDDPNTSESIADNVVVRFDGKHFRQTGDLKMRVGIRGGGCLQGQERQEPGR</sequence>
<proteinExistence type="predicted"/>
<dbReference type="RefSeq" id="WP_217629294.1">
    <property type="nucleotide sequence ID" value="NZ_FNCI01000001.1"/>
</dbReference>